<accession>A0AA36HFQ7</accession>
<keyword evidence="2" id="KW-1185">Reference proteome</keyword>
<dbReference type="EMBL" id="CATQJL010000326">
    <property type="protein sequence ID" value="CAJ0609327.1"/>
    <property type="molecule type" value="Genomic_DNA"/>
</dbReference>
<reference evidence="1" key="1">
    <citation type="submission" date="2023-07" db="EMBL/GenBank/DDBJ databases">
        <authorList>
            <consortium name="CYATHOMIX"/>
        </authorList>
    </citation>
    <scope>NUCLEOTIDE SEQUENCE</scope>
    <source>
        <strain evidence="1">N/A</strain>
    </source>
</reference>
<protein>
    <submittedName>
        <fullName evidence="1">Uncharacterized protein</fullName>
    </submittedName>
</protein>
<organism evidence="1 2">
    <name type="scientific">Cylicocyclus nassatus</name>
    <name type="common">Nematode worm</name>
    <dbReference type="NCBI Taxonomy" id="53992"/>
    <lineage>
        <taxon>Eukaryota</taxon>
        <taxon>Metazoa</taxon>
        <taxon>Ecdysozoa</taxon>
        <taxon>Nematoda</taxon>
        <taxon>Chromadorea</taxon>
        <taxon>Rhabditida</taxon>
        <taxon>Rhabditina</taxon>
        <taxon>Rhabditomorpha</taxon>
        <taxon>Strongyloidea</taxon>
        <taxon>Strongylidae</taxon>
        <taxon>Cylicocyclus</taxon>
    </lineage>
</organism>
<dbReference type="PANTHER" id="PTHR35373">
    <property type="entry name" value="PROTEIN CBG16894"/>
    <property type="match status" value="1"/>
</dbReference>
<sequence length="253" mass="28243">MSSFVPDSPTCRAKYKSVMNLLRRALRIRDPVNNPATSQVNCNGTRKKVASNGNCHRPSSLETISVQTASPIANSDAASTSRESTPSIEIAPSLYEDPFVAVTVDGLIFVKNYNVYNQRAEFHGESITLPYVQRVSRILKISRLRTIYYASPPECKDVQACKPWGITCNDVWWASHLNRQEACNHFYSVVLDDKTTLRAGFSVVSLETFIESLRYLGLKPDTSFIAGLPHVPISMMKIPFIDEEDGDYSVEAL</sequence>
<gene>
    <name evidence="1" type="ORF">CYNAS_LOCUS21310</name>
</gene>
<comment type="caution">
    <text evidence="1">The sequence shown here is derived from an EMBL/GenBank/DDBJ whole genome shotgun (WGS) entry which is preliminary data.</text>
</comment>
<dbReference type="Proteomes" id="UP001176961">
    <property type="component" value="Unassembled WGS sequence"/>
</dbReference>
<proteinExistence type="predicted"/>
<evidence type="ECO:0000313" key="1">
    <source>
        <dbReference type="EMBL" id="CAJ0609327.1"/>
    </source>
</evidence>
<dbReference type="AlphaFoldDB" id="A0AA36HFQ7"/>
<evidence type="ECO:0000313" key="2">
    <source>
        <dbReference type="Proteomes" id="UP001176961"/>
    </source>
</evidence>
<name>A0AA36HFQ7_CYLNA</name>
<dbReference type="PANTHER" id="PTHR35373:SF1">
    <property type="entry name" value="SET DOMAIN-CONTAINING PROTEIN"/>
    <property type="match status" value="1"/>
</dbReference>